<gene>
    <name evidence="5" type="ORF">RHGRI_034241</name>
</gene>
<evidence type="ECO:0000256" key="1">
    <source>
        <dbReference type="ARBA" id="ARBA00022603"/>
    </source>
</evidence>
<evidence type="ECO:0000256" key="3">
    <source>
        <dbReference type="ARBA" id="ARBA00022691"/>
    </source>
</evidence>
<protein>
    <recommendedName>
        <fullName evidence="4">O-methyltransferase C-terminal domain-containing protein</fullName>
    </recommendedName>
</protein>
<dbReference type="GO" id="GO:0032259">
    <property type="term" value="P:methylation"/>
    <property type="evidence" value="ECO:0007669"/>
    <property type="project" value="UniProtKB-KW"/>
</dbReference>
<evidence type="ECO:0000259" key="4">
    <source>
        <dbReference type="Pfam" id="PF00891"/>
    </source>
</evidence>
<dbReference type="PANTHER" id="PTHR11746">
    <property type="entry name" value="O-METHYLTRANSFERASE"/>
    <property type="match status" value="1"/>
</dbReference>
<dbReference type="PROSITE" id="PS51683">
    <property type="entry name" value="SAM_OMT_II"/>
    <property type="match status" value="1"/>
</dbReference>
<keyword evidence="2" id="KW-0808">Transferase</keyword>
<dbReference type="SUPFAM" id="SSF53335">
    <property type="entry name" value="S-adenosyl-L-methionine-dependent methyltransferases"/>
    <property type="match status" value="1"/>
</dbReference>
<sequence length="126" mass="14048">MAEVVKAHPHIKGTNFDLPHIVDTAPVYPGVAHVGGDMFESLSRADAILMKRILHDWSDEDCIRILRKCQKAIPKKTGKVLILDVVLQPGGDGLFDEVGMIFDILMLVQCSGGKERSEIEWKRVLE</sequence>
<evidence type="ECO:0000313" key="5">
    <source>
        <dbReference type="EMBL" id="KAG5521950.1"/>
    </source>
</evidence>
<proteinExistence type="predicted"/>
<name>A0AAV6I2E9_9ERIC</name>
<evidence type="ECO:0000256" key="2">
    <source>
        <dbReference type="ARBA" id="ARBA00022679"/>
    </source>
</evidence>
<accession>A0AAV6I2E9</accession>
<keyword evidence="3" id="KW-0949">S-adenosyl-L-methionine</keyword>
<dbReference type="Gene3D" id="3.40.50.150">
    <property type="entry name" value="Vaccinia Virus protein VP39"/>
    <property type="match status" value="1"/>
</dbReference>
<feature type="domain" description="O-methyltransferase C-terminal" evidence="4">
    <location>
        <begin position="2"/>
        <end position="125"/>
    </location>
</feature>
<dbReference type="AlphaFoldDB" id="A0AAV6I2E9"/>
<reference evidence="5" key="1">
    <citation type="submission" date="2020-08" db="EMBL/GenBank/DDBJ databases">
        <title>Plant Genome Project.</title>
        <authorList>
            <person name="Zhang R.-G."/>
        </authorList>
    </citation>
    <scope>NUCLEOTIDE SEQUENCE</scope>
    <source>
        <strain evidence="5">WSP0</strain>
        <tissue evidence="5">Leaf</tissue>
    </source>
</reference>
<dbReference type="InterPro" id="IPR029063">
    <property type="entry name" value="SAM-dependent_MTases_sf"/>
</dbReference>
<dbReference type="GO" id="GO:0008171">
    <property type="term" value="F:O-methyltransferase activity"/>
    <property type="evidence" value="ECO:0007669"/>
    <property type="project" value="InterPro"/>
</dbReference>
<dbReference type="InterPro" id="IPR016461">
    <property type="entry name" value="COMT-like"/>
</dbReference>
<organism evidence="5 6">
    <name type="scientific">Rhododendron griersonianum</name>
    <dbReference type="NCBI Taxonomy" id="479676"/>
    <lineage>
        <taxon>Eukaryota</taxon>
        <taxon>Viridiplantae</taxon>
        <taxon>Streptophyta</taxon>
        <taxon>Embryophyta</taxon>
        <taxon>Tracheophyta</taxon>
        <taxon>Spermatophyta</taxon>
        <taxon>Magnoliopsida</taxon>
        <taxon>eudicotyledons</taxon>
        <taxon>Gunneridae</taxon>
        <taxon>Pentapetalae</taxon>
        <taxon>asterids</taxon>
        <taxon>Ericales</taxon>
        <taxon>Ericaceae</taxon>
        <taxon>Ericoideae</taxon>
        <taxon>Rhodoreae</taxon>
        <taxon>Rhododendron</taxon>
    </lineage>
</organism>
<dbReference type="Pfam" id="PF00891">
    <property type="entry name" value="Methyltransf_2"/>
    <property type="match status" value="1"/>
</dbReference>
<keyword evidence="6" id="KW-1185">Reference proteome</keyword>
<dbReference type="InterPro" id="IPR001077">
    <property type="entry name" value="COMT_C"/>
</dbReference>
<comment type="caution">
    <text evidence="5">The sequence shown here is derived from an EMBL/GenBank/DDBJ whole genome shotgun (WGS) entry which is preliminary data.</text>
</comment>
<dbReference type="EMBL" id="JACTNZ010000012">
    <property type="protein sequence ID" value="KAG5521950.1"/>
    <property type="molecule type" value="Genomic_DNA"/>
</dbReference>
<dbReference type="Proteomes" id="UP000823749">
    <property type="component" value="Chromosome 12"/>
</dbReference>
<keyword evidence="1" id="KW-0489">Methyltransferase</keyword>
<evidence type="ECO:0000313" key="6">
    <source>
        <dbReference type="Proteomes" id="UP000823749"/>
    </source>
</evidence>